<organism evidence="1 2">
    <name type="scientific">Paraburkholderia dipogonis</name>
    <dbReference type="NCBI Taxonomy" id="1211383"/>
    <lineage>
        <taxon>Bacteria</taxon>
        <taxon>Pseudomonadati</taxon>
        <taxon>Pseudomonadota</taxon>
        <taxon>Betaproteobacteria</taxon>
        <taxon>Burkholderiales</taxon>
        <taxon>Burkholderiaceae</taxon>
        <taxon>Paraburkholderia</taxon>
    </lineage>
</organism>
<proteinExistence type="predicted"/>
<dbReference type="AlphaFoldDB" id="A0A4Y8MGH1"/>
<dbReference type="EMBL" id="SNVI01000008">
    <property type="protein sequence ID" value="TFE36537.1"/>
    <property type="molecule type" value="Genomic_DNA"/>
</dbReference>
<comment type="caution">
    <text evidence="1">The sequence shown here is derived from an EMBL/GenBank/DDBJ whole genome shotgun (WGS) entry which is preliminary data.</text>
</comment>
<sequence length="63" mass="6316">MFKFLQRLKEPSTHAALATLVGVAGAVAVGQGVDPHVVAQVGVVGQAVFGLLGAFMPETGKAA</sequence>
<evidence type="ECO:0000313" key="2">
    <source>
        <dbReference type="Proteomes" id="UP000297385"/>
    </source>
</evidence>
<accession>A0A4Y8MGH1</accession>
<evidence type="ECO:0000313" key="1">
    <source>
        <dbReference type="EMBL" id="TFE36537.1"/>
    </source>
</evidence>
<name>A0A4Y8MGH1_9BURK</name>
<dbReference type="Proteomes" id="UP000297385">
    <property type="component" value="Unassembled WGS sequence"/>
</dbReference>
<reference evidence="1 2" key="1">
    <citation type="submission" date="2019-03" db="EMBL/GenBank/DDBJ databases">
        <title>Complete Genome Sequence of Paraburkholderia dipogonis ICMP 19430T, a Nitrogen-fixing Symbiont of the South African Invasive Legume Dipogon lignosus in New Zealand.</title>
        <authorList>
            <person name="De Meyer S.E."/>
        </authorList>
    </citation>
    <scope>NUCLEOTIDE SEQUENCE [LARGE SCALE GENOMIC DNA]</scope>
    <source>
        <strain evidence="1 2">ICMP 19430</strain>
    </source>
</reference>
<gene>
    <name evidence="1" type="ORF">E2553_43195</name>
</gene>
<evidence type="ECO:0008006" key="3">
    <source>
        <dbReference type="Google" id="ProtNLM"/>
    </source>
</evidence>
<protein>
    <recommendedName>
        <fullName evidence="3">Holin</fullName>
    </recommendedName>
</protein>
<dbReference type="RefSeq" id="WP_134466636.1">
    <property type="nucleotide sequence ID" value="NZ_SNVI01000008.1"/>
</dbReference>